<comment type="caution">
    <text evidence="1">The sequence shown here is derived from an EMBL/GenBank/DDBJ whole genome shotgun (WGS) entry which is preliminary data.</text>
</comment>
<evidence type="ECO:0000313" key="1">
    <source>
        <dbReference type="EMBL" id="PHZ27022.1"/>
    </source>
</evidence>
<protein>
    <submittedName>
        <fullName evidence="1">Uncharacterized protein</fullName>
    </submittedName>
</protein>
<evidence type="ECO:0000313" key="2">
    <source>
        <dbReference type="Proteomes" id="UP000229378"/>
    </source>
</evidence>
<dbReference type="AlphaFoldDB" id="A0A2G4U189"/>
<accession>A0A2G4U189</accession>
<name>A0A2G4U189_YERBE</name>
<dbReference type="Proteomes" id="UP000229378">
    <property type="component" value="Unassembled WGS sequence"/>
</dbReference>
<organism evidence="1 2">
    <name type="scientific">Yersinia bercovieri</name>
    <dbReference type="NCBI Taxonomy" id="634"/>
    <lineage>
        <taxon>Bacteria</taxon>
        <taxon>Pseudomonadati</taxon>
        <taxon>Pseudomonadota</taxon>
        <taxon>Gammaproteobacteria</taxon>
        <taxon>Enterobacterales</taxon>
        <taxon>Yersiniaceae</taxon>
        <taxon>Yersinia</taxon>
    </lineage>
</organism>
<reference evidence="1 2" key="1">
    <citation type="submission" date="2017-10" db="EMBL/GenBank/DDBJ databases">
        <authorList>
            <person name="Banno H."/>
            <person name="Chua N.-H."/>
        </authorList>
    </citation>
    <scope>NUCLEOTIDE SEQUENCE [LARGE SCALE GENOMIC DNA]</scope>
    <source>
        <strain evidence="1 2">SCPM-O-B-7607</strain>
    </source>
</reference>
<proteinExistence type="predicted"/>
<dbReference type="EMBL" id="PEHN01000012">
    <property type="protein sequence ID" value="PHZ27022.1"/>
    <property type="molecule type" value="Genomic_DNA"/>
</dbReference>
<sequence>MIADLGEWHCGGQLKLTTSHSMLGIALLLQSGEIQQYFLWLAGLTAALAIFCRNPYNYPCDFSPTPLSESILDL</sequence>
<gene>
    <name evidence="1" type="ORF">CS533_12680</name>
</gene>